<sequence>MVKTLFLGLLAASICGFLYAAPAAEPYTNSKLPLTLDNSSSSSSDDSPLEDPAARSERSTNLSHVTGTARKIQMFIKNRHLQILPDGTVNGTTDDTSAYSILQRTTVGIGQMKIQGVATCQYLCMARCGLLYGSREFGDECVFNETIEQSNYNTYSSSKYSNDKRTFYLALNQRGQSRKVVLRARKPLGRLSSYTLVLTRNVAPELHPMRHHGHVCPPVPHQTKSHPAHQRCPKRRKRKKKKRKCSNDENDPEFCHKRLNVSKHKAQNRNIHKCDENRDSEMCQRDVIKKKQNRLNSDKTVVSDPKRKKKIRKGQGVRKRPVEVAETTTTTMAPTSTPSEDTTNDEDYAVDAYTHPEWEDSTSLPDIPMAVSDAKPHLDSD</sequence>
<protein>
    <recommendedName>
        <fullName evidence="2">Fibroblast growth factor</fullName>
        <shortName evidence="2">FGF</shortName>
    </recommendedName>
</protein>
<comment type="similarity">
    <text evidence="1 2">Belongs to the heparin-binding growth factors family.</text>
</comment>
<dbReference type="EMBL" id="OV651826">
    <property type="protein sequence ID" value="CAH1103611.1"/>
    <property type="molecule type" value="Genomic_DNA"/>
</dbReference>
<dbReference type="CDD" id="cd23311">
    <property type="entry name" value="beta-trefoil_FGF_Bnl-like"/>
    <property type="match status" value="1"/>
</dbReference>
<proteinExistence type="inferred from homology"/>
<accession>A0A9P0GA77</accession>
<dbReference type="PROSITE" id="PS00247">
    <property type="entry name" value="HBGF_FGF"/>
    <property type="match status" value="1"/>
</dbReference>
<feature type="region of interest" description="Disordered" evidence="3">
    <location>
        <begin position="35"/>
        <end position="64"/>
    </location>
</feature>
<evidence type="ECO:0000313" key="5">
    <source>
        <dbReference type="Proteomes" id="UP001153636"/>
    </source>
</evidence>
<keyword evidence="2" id="KW-0732">Signal</keyword>
<dbReference type="Pfam" id="PF00167">
    <property type="entry name" value="FGF"/>
    <property type="match status" value="1"/>
</dbReference>
<feature type="compositionally biased region" description="Basic residues" evidence="3">
    <location>
        <begin position="223"/>
        <end position="244"/>
    </location>
</feature>
<dbReference type="Proteomes" id="UP001153636">
    <property type="component" value="Chromosome 14"/>
</dbReference>
<feature type="compositionally biased region" description="Basic residues" evidence="3">
    <location>
        <begin position="306"/>
        <end position="319"/>
    </location>
</feature>
<dbReference type="InterPro" id="IPR002209">
    <property type="entry name" value="Fibroblast_GF_fam"/>
</dbReference>
<feature type="chain" id="PRO_5040544352" description="Fibroblast growth factor" evidence="2">
    <location>
        <begin position="21"/>
        <end position="381"/>
    </location>
</feature>
<dbReference type="PANTHER" id="PTHR11486">
    <property type="entry name" value="FIBROBLAST GROWTH FACTOR"/>
    <property type="match status" value="1"/>
</dbReference>
<dbReference type="OrthoDB" id="5987799at2759"/>
<feature type="region of interest" description="Disordered" evidence="3">
    <location>
        <begin position="212"/>
        <end position="254"/>
    </location>
</feature>
<dbReference type="InterPro" id="IPR008996">
    <property type="entry name" value="IL1/FGF"/>
</dbReference>
<feature type="signal peptide" evidence="2">
    <location>
        <begin position="1"/>
        <end position="20"/>
    </location>
</feature>
<dbReference type="AlphaFoldDB" id="A0A9P0GA77"/>
<dbReference type="SUPFAM" id="SSF50353">
    <property type="entry name" value="Cytokine"/>
    <property type="match status" value="1"/>
</dbReference>
<keyword evidence="5" id="KW-1185">Reference proteome</keyword>
<dbReference type="Gene3D" id="2.80.10.50">
    <property type="match status" value="1"/>
</dbReference>
<organism evidence="4 5">
    <name type="scientific">Psylliodes chrysocephalus</name>
    <dbReference type="NCBI Taxonomy" id="3402493"/>
    <lineage>
        <taxon>Eukaryota</taxon>
        <taxon>Metazoa</taxon>
        <taxon>Ecdysozoa</taxon>
        <taxon>Arthropoda</taxon>
        <taxon>Hexapoda</taxon>
        <taxon>Insecta</taxon>
        <taxon>Pterygota</taxon>
        <taxon>Neoptera</taxon>
        <taxon>Endopterygota</taxon>
        <taxon>Coleoptera</taxon>
        <taxon>Polyphaga</taxon>
        <taxon>Cucujiformia</taxon>
        <taxon>Chrysomeloidea</taxon>
        <taxon>Chrysomelidae</taxon>
        <taxon>Galerucinae</taxon>
        <taxon>Alticini</taxon>
        <taxon>Psylliodes</taxon>
    </lineage>
</organism>
<evidence type="ECO:0000256" key="1">
    <source>
        <dbReference type="ARBA" id="ARBA00007936"/>
    </source>
</evidence>
<name>A0A9P0GA77_9CUCU</name>
<feature type="compositionally biased region" description="Low complexity" evidence="3">
    <location>
        <begin position="325"/>
        <end position="340"/>
    </location>
</feature>
<gene>
    <name evidence="4" type="ORF">PSYICH_LOCUS4370</name>
</gene>
<evidence type="ECO:0000313" key="4">
    <source>
        <dbReference type="EMBL" id="CAH1103611.1"/>
    </source>
</evidence>
<dbReference type="GO" id="GO:0008083">
    <property type="term" value="F:growth factor activity"/>
    <property type="evidence" value="ECO:0007669"/>
    <property type="project" value="InterPro"/>
</dbReference>
<reference evidence="4" key="1">
    <citation type="submission" date="2022-01" db="EMBL/GenBank/DDBJ databases">
        <authorList>
            <person name="King R."/>
        </authorList>
    </citation>
    <scope>NUCLEOTIDE SEQUENCE</scope>
</reference>
<evidence type="ECO:0000256" key="2">
    <source>
        <dbReference type="RuleBase" id="RU049442"/>
    </source>
</evidence>
<feature type="region of interest" description="Disordered" evidence="3">
    <location>
        <begin position="293"/>
        <end position="381"/>
    </location>
</feature>
<dbReference type="PRINTS" id="PR00262">
    <property type="entry name" value="IL1HBGF"/>
</dbReference>
<dbReference type="SMART" id="SM00442">
    <property type="entry name" value="FGF"/>
    <property type="match status" value="1"/>
</dbReference>
<dbReference type="PRINTS" id="PR00263">
    <property type="entry name" value="HBGFFGF"/>
</dbReference>
<evidence type="ECO:0000256" key="3">
    <source>
        <dbReference type="SAM" id="MobiDB-lite"/>
    </source>
</evidence>